<organism evidence="2 3">
    <name type="scientific">Noviherbaspirillum aridicola</name>
    <dbReference type="NCBI Taxonomy" id="2849687"/>
    <lineage>
        <taxon>Bacteria</taxon>
        <taxon>Pseudomonadati</taxon>
        <taxon>Pseudomonadota</taxon>
        <taxon>Betaproteobacteria</taxon>
        <taxon>Burkholderiales</taxon>
        <taxon>Oxalobacteraceae</taxon>
        <taxon>Noviherbaspirillum</taxon>
    </lineage>
</organism>
<evidence type="ECO:0000313" key="3">
    <source>
        <dbReference type="Proteomes" id="UP000887222"/>
    </source>
</evidence>
<keyword evidence="1" id="KW-0812">Transmembrane</keyword>
<keyword evidence="1" id="KW-1133">Transmembrane helix</keyword>
<dbReference type="Proteomes" id="UP000887222">
    <property type="component" value="Unassembled WGS sequence"/>
</dbReference>
<dbReference type="RefSeq" id="WP_220806691.1">
    <property type="nucleotide sequence ID" value="NZ_BPMK01000002.1"/>
</dbReference>
<comment type="caution">
    <text evidence="2">The sequence shown here is derived from an EMBL/GenBank/DDBJ whole genome shotgun (WGS) entry which is preliminary data.</text>
</comment>
<sequence length="91" mass="10429">MKYALDSRIATRSPRVYENVPLMVGLAAGIAMIAGVALMRGQHRTRRYGDHAMERRRPANMFAAGIFPRRRRIDQTGTHPLFERRQDAYEG</sequence>
<proteinExistence type="predicted"/>
<protein>
    <submittedName>
        <fullName evidence="2">Uncharacterized protein</fullName>
    </submittedName>
</protein>
<keyword evidence="3" id="KW-1185">Reference proteome</keyword>
<reference evidence="2 3" key="1">
    <citation type="journal article" date="2022" name="Int. J. Syst. Evol. Microbiol.">
        <title>Noviherbaspirillum aridicola sp. nov., isolated from an arid soil in Pakistan.</title>
        <authorList>
            <person name="Khan I.U."/>
            <person name="Saqib M."/>
            <person name="Amin A."/>
            <person name="Hussain F."/>
            <person name="Li L."/>
            <person name="Liu Y.H."/>
            <person name="Fang B.Z."/>
            <person name="Ahmed I."/>
            <person name="Li W.J."/>
        </authorList>
    </citation>
    <scope>NUCLEOTIDE SEQUENCE [LARGE SCALE GENOMIC DNA]</scope>
    <source>
        <strain evidence="2 3">NCCP-691</strain>
    </source>
</reference>
<gene>
    <name evidence="2" type="ORF">NCCP691_05300</name>
</gene>
<evidence type="ECO:0000256" key="1">
    <source>
        <dbReference type="SAM" id="Phobius"/>
    </source>
</evidence>
<keyword evidence="1" id="KW-0472">Membrane</keyword>
<accession>A0ABQ4Q0F5</accession>
<name>A0ABQ4Q0F5_9BURK</name>
<evidence type="ECO:0000313" key="2">
    <source>
        <dbReference type="EMBL" id="GIZ50516.1"/>
    </source>
</evidence>
<feature type="transmembrane region" description="Helical" evidence="1">
    <location>
        <begin position="20"/>
        <end position="39"/>
    </location>
</feature>
<dbReference type="EMBL" id="BPMK01000002">
    <property type="protein sequence ID" value="GIZ50516.1"/>
    <property type="molecule type" value="Genomic_DNA"/>
</dbReference>